<dbReference type="PANTHER" id="PTHR41771">
    <property type="entry name" value="MEMBRANE PROTEIN-RELATED"/>
    <property type="match status" value="1"/>
</dbReference>
<organism evidence="2 3">
    <name type="scientific">Ligilactobacillus araffinosus DSM 20653</name>
    <dbReference type="NCBI Taxonomy" id="1423820"/>
    <lineage>
        <taxon>Bacteria</taxon>
        <taxon>Bacillati</taxon>
        <taxon>Bacillota</taxon>
        <taxon>Bacilli</taxon>
        <taxon>Lactobacillales</taxon>
        <taxon>Lactobacillaceae</taxon>
        <taxon>Ligilactobacillus</taxon>
    </lineage>
</organism>
<feature type="transmembrane region" description="Helical" evidence="1">
    <location>
        <begin position="122"/>
        <end position="139"/>
    </location>
</feature>
<reference evidence="2 3" key="1">
    <citation type="journal article" date="2015" name="Genome Announc.">
        <title>Expanding the biotechnology potential of lactobacilli through comparative genomics of 213 strains and associated genera.</title>
        <authorList>
            <person name="Sun Z."/>
            <person name="Harris H.M."/>
            <person name="McCann A."/>
            <person name="Guo C."/>
            <person name="Argimon S."/>
            <person name="Zhang W."/>
            <person name="Yang X."/>
            <person name="Jeffery I.B."/>
            <person name="Cooney J.C."/>
            <person name="Kagawa T.F."/>
            <person name="Liu W."/>
            <person name="Song Y."/>
            <person name="Salvetti E."/>
            <person name="Wrobel A."/>
            <person name="Rasinkangas P."/>
            <person name="Parkhill J."/>
            <person name="Rea M.C."/>
            <person name="O'Sullivan O."/>
            <person name="Ritari J."/>
            <person name="Douillard F.P."/>
            <person name="Paul Ross R."/>
            <person name="Yang R."/>
            <person name="Briner A.E."/>
            <person name="Felis G.E."/>
            <person name="de Vos W.M."/>
            <person name="Barrangou R."/>
            <person name="Klaenhammer T.R."/>
            <person name="Caufield P.W."/>
            <person name="Cui Y."/>
            <person name="Zhang H."/>
            <person name="O'Toole P.W."/>
        </authorList>
    </citation>
    <scope>NUCLEOTIDE SEQUENCE [LARGE SCALE GENOMIC DNA]</scope>
    <source>
        <strain evidence="2 3">DSM 20653</strain>
    </source>
</reference>
<dbReference type="PATRIC" id="fig|1423820.4.peg.54"/>
<dbReference type="InterPro" id="IPR012507">
    <property type="entry name" value="YibE_F"/>
</dbReference>
<keyword evidence="3" id="KW-1185">Reference proteome</keyword>
<evidence type="ECO:0008006" key="4">
    <source>
        <dbReference type="Google" id="ProtNLM"/>
    </source>
</evidence>
<feature type="transmembrane region" description="Helical" evidence="1">
    <location>
        <begin position="7"/>
        <end position="24"/>
    </location>
</feature>
<sequence>MSKKRTLIEVIVLLLSGLVLYFFTSHDAFLYKQDIGQVIKVANAKPVQTEDAYENKDETTEQSLTLKIINGSRKGQTIHLKNQFSKSGAYDQEYFKGQQVFLKLHHDGGKLTAVISHYKRDTYLIMMLWLVVGLLYLTMHTKGLRALLSVAINFVIFLIFVQMDVDFDFTNFFWLFAISAVLFTGLSLILVIGWNKQTLVSFLSIIIGTTMAMAIGIGILNLTGNNGIHYEALDYATQQPEQLFLSATVIGLLGAVLDASTDIVSTLFELKRTQPKISAKQLFKSGQGVGHAIMGPLINVLLMIFFAETFAIAVLYFRTGNTYGYTFAWAMGLGVAQALISGIGITLVIPTASFLCSRFLSGRRAD</sequence>
<comment type="caution">
    <text evidence="2">The sequence shown here is derived from an EMBL/GenBank/DDBJ whole genome shotgun (WGS) entry which is preliminary data.</text>
</comment>
<feature type="transmembrane region" description="Helical" evidence="1">
    <location>
        <begin position="329"/>
        <end position="356"/>
    </location>
</feature>
<feature type="transmembrane region" description="Helical" evidence="1">
    <location>
        <begin position="146"/>
        <end position="165"/>
    </location>
</feature>
<feature type="transmembrane region" description="Helical" evidence="1">
    <location>
        <begin position="289"/>
        <end position="317"/>
    </location>
</feature>
<evidence type="ECO:0000313" key="3">
    <source>
        <dbReference type="Proteomes" id="UP000051291"/>
    </source>
</evidence>
<keyword evidence="1" id="KW-0472">Membrane</keyword>
<feature type="transmembrane region" description="Helical" evidence="1">
    <location>
        <begin position="171"/>
        <end position="192"/>
    </location>
</feature>
<name>A0A0R1ZRF8_9LACO</name>
<dbReference type="STRING" id="1423820.FC64_GL000053"/>
<keyword evidence="1" id="KW-0812">Transmembrane</keyword>
<gene>
    <name evidence="2" type="ORF">FC64_GL000053</name>
</gene>
<dbReference type="AlphaFoldDB" id="A0A0R1ZRF8"/>
<evidence type="ECO:0000313" key="2">
    <source>
        <dbReference type="EMBL" id="KRM53132.1"/>
    </source>
</evidence>
<protein>
    <recommendedName>
        <fullName evidence="4">Multitransmembrane protein</fullName>
    </recommendedName>
</protein>
<keyword evidence="1" id="KW-1133">Transmembrane helix</keyword>
<accession>A0A0R1ZRF8</accession>
<dbReference type="PANTHER" id="PTHR41771:SF1">
    <property type="entry name" value="MEMBRANE PROTEIN"/>
    <property type="match status" value="1"/>
</dbReference>
<dbReference type="RefSeq" id="WP_057906231.1">
    <property type="nucleotide sequence ID" value="NZ_AYYZ01000008.1"/>
</dbReference>
<dbReference type="Proteomes" id="UP000051291">
    <property type="component" value="Unassembled WGS sequence"/>
</dbReference>
<feature type="transmembrane region" description="Helical" evidence="1">
    <location>
        <begin position="199"/>
        <end position="223"/>
    </location>
</feature>
<dbReference type="Pfam" id="PF07907">
    <property type="entry name" value="YibE_F"/>
    <property type="match status" value="1"/>
</dbReference>
<dbReference type="EMBL" id="AYYZ01000008">
    <property type="protein sequence ID" value="KRM53132.1"/>
    <property type="molecule type" value="Genomic_DNA"/>
</dbReference>
<evidence type="ECO:0000256" key="1">
    <source>
        <dbReference type="SAM" id="Phobius"/>
    </source>
</evidence>
<proteinExistence type="predicted"/>